<feature type="transmembrane region" description="Helical" evidence="5">
    <location>
        <begin position="181"/>
        <end position="199"/>
    </location>
</feature>
<dbReference type="OrthoDB" id="1684102at2759"/>
<evidence type="ECO:0000259" key="6">
    <source>
        <dbReference type="Pfam" id="PF01490"/>
    </source>
</evidence>
<dbReference type="Pfam" id="PF01490">
    <property type="entry name" value="Aa_trans"/>
    <property type="match status" value="1"/>
</dbReference>
<dbReference type="GO" id="GO:0015179">
    <property type="term" value="F:L-amino acid transmembrane transporter activity"/>
    <property type="evidence" value="ECO:0007669"/>
    <property type="project" value="TreeGrafter"/>
</dbReference>
<feature type="transmembrane region" description="Helical" evidence="5">
    <location>
        <begin position="265"/>
        <end position="284"/>
    </location>
</feature>
<feature type="transmembrane region" description="Helical" evidence="5">
    <location>
        <begin position="211"/>
        <end position="233"/>
    </location>
</feature>
<feature type="transmembrane region" description="Helical" evidence="5">
    <location>
        <begin position="47"/>
        <end position="70"/>
    </location>
</feature>
<feature type="transmembrane region" description="Helical" evidence="5">
    <location>
        <begin position="296"/>
        <end position="321"/>
    </location>
</feature>
<feature type="transmembrane region" description="Helical" evidence="5">
    <location>
        <begin position="451"/>
        <end position="470"/>
    </location>
</feature>
<evidence type="ECO:0000313" key="7">
    <source>
        <dbReference type="EMBL" id="EYB95758.1"/>
    </source>
</evidence>
<dbReference type="GO" id="GO:0005774">
    <property type="term" value="C:vacuolar membrane"/>
    <property type="evidence" value="ECO:0007669"/>
    <property type="project" value="TreeGrafter"/>
</dbReference>
<comment type="caution">
    <text evidence="7">The sequence shown here is derived from an EMBL/GenBank/DDBJ whole genome shotgun (WGS) entry which is preliminary data.</text>
</comment>
<evidence type="ECO:0000256" key="5">
    <source>
        <dbReference type="SAM" id="Phobius"/>
    </source>
</evidence>
<feature type="transmembrane region" description="Helical" evidence="5">
    <location>
        <begin position="413"/>
        <end position="439"/>
    </location>
</feature>
<feature type="transmembrane region" description="Helical" evidence="5">
    <location>
        <begin position="383"/>
        <end position="407"/>
    </location>
</feature>
<dbReference type="PANTHER" id="PTHR22950:SF217">
    <property type="entry name" value="AMINO ACID TRANSPORTER TRANSMEMBRANE DOMAIN-CONTAINING PROTEIN"/>
    <property type="match status" value="1"/>
</dbReference>
<feature type="transmembrane region" description="Helical" evidence="5">
    <location>
        <begin position="346"/>
        <end position="371"/>
    </location>
</feature>
<feature type="transmembrane region" description="Helical" evidence="5">
    <location>
        <begin position="139"/>
        <end position="161"/>
    </location>
</feature>
<dbReference type="PANTHER" id="PTHR22950">
    <property type="entry name" value="AMINO ACID TRANSPORTER"/>
    <property type="match status" value="1"/>
</dbReference>
<evidence type="ECO:0000256" key="2">
    <source>
        <dbReference type="ARBA" id="ARBA00022692"/>
    </source>
</evidence>
<keyword evidence="3 5" id="KW-1133">Transmembrane helix</keyword>
<keyword evidence="8" id="KW-1185">Reference proteome</keyword>
<sequence>MAYCPPTGVDEDDLLNTIPEKYDDEIQHRKRAESAVRRSDYKKKISTTFSLVNMIRGMIGPGCFAMPMSFKQAGLWGAMCLDFLLGALSTVCMIKLVISAQYLVKLNKCGPLDYGNMAGTAFASSNFKFLRKLEHVARWFVNCCLIFLQFGIASIYYIFVLDHLKEIVDVIWPDNGISRDTYFLIVLPAFIALSMVRNIHAMSWICLFGNVLMTVSLVIILVVRNFIFTHVYMYNDIILGLKKVISAPHIHTSKLPAFTNVKGTVMAAGAILYALEGQALVLPLENKMRHPKEMAGWTGVLTTGISLVTLIYAACGFYGYITYGDDVAASITLNLSNAPLDFSVKIMLMLVVYTSYLLQEFPVVQMLFPYIKIPLRARKVRRAYIVSLEFLFRLVFVLITLGISWAIPNLDDIIPLFGGSAGMTLSLVIPPTLETVAFFREWWYEKPRHYALLHIGLNICYFTLGVFFVVTGTQANVEKILSR</sequence>
<evidence type="ECO:0000256" key="1">
    <source>
        <dbReference type="ARBA" id="ARBA00004141"/>
    </source>
</evidence>
<proteinExistence type="predicted"/>
<reference evidence="8" key="1">
    <citation type="journal article" date="2015" name="Nat. Genet.">
        <title>The genome and transcriptome of the zoonotic hookworm Ancylostoma ceylanicum identify infection-specific gene families.</title>
        <authorList>
            <person name="Schwarz E.M."/>
            <person name="Hu Y."/>
            <person name="Antoshechkin I."/>
            <person name="Miller M.M."/>
            <person name="Sternberg P.W."/>
            <person name="Aroian R.V."/>
        </authorList>
    </citation>
    <scope>NUCLEOTIDE SEQUENCE</scope>
    <source>
        <strain evidence="8">HY135</strain>
    </source>
</reference>
<evidence type="ECO:0000313" key="8">
    <source>
        <dbReference type="Proteomes" id="UP000024635"/>
    </source>
</evidence>
<name>A0A016SYD7_9BILA</name>
<keyword evidence="4 5" id="KW-0472">Membrane</keyword>
<gene>
    <name evidence="7" type="primary">Acey_s0156.g3132</name>
    <name evidence="7" type="ORF">Y032_0156g3132</name>
</gene>
<organism evidence="7 8">
    <name type="scientific">Ancylostoma ceylanicum</name>
    <dbReference type="NCBI Taxonomy" id="53326"/>
    <lineage>
        <taxon>Eukaryota</taxon>
        <taxon>Metazoa</taxon>
        <taxon>Ecdysozoa</taxon>
        <taxon>Nematoda</taxon>
        <taxon>Chromadorea</taxon>
        <taxon>Rhabditida</taxon>
        <taxon>Rhabditina</taxon>
        <taxon>Rhabditomorpha</taxon>
        <taxon>Strongyloidea</taxon>
        <taxon>Ancylostomatidae</taxon>
        <taxon>Ancylostomatinae</taxon>
        <taxon>Ancylostoma</taxon>
    </lineage>
</organism>
<dbReference type="STRING" id="53326.A0A016SYD7"/>
<dbReference type="InterPro" id="IPR013057">
    <property type="entry name" value="AA_transpt_TM"/>
</dbReference>
<protein>
    <recommendedName>
        <fullName evidence="6">Amino acid transporter transmembrane domain-containing protein</fullName>
    </recommendedName>
</protein>
<dbReference type="Proteomes" id="UP000024635">
    <property type="component" value="Unassembled WGS sequence"/>
</dbReference>
<evidence type="ECO:0000256" key="4">
    <source>
        <dbReference type="ARBA" id="ARBA00023136"/>
    </source>
</evidence>
<dbReference type="AlphaFoldDB" id="A0A016SYD7"/>
<feature type="transmembrane region" description="Helical" evidence="5">
    <location>
        <begin position="76"/>
        <end position="98"/>
    </location>
</feature>
<keyword evidence="2 5" id="KW-0812">Transmembrane</keyword>
<evidence type="ECO:0000256" key="3">
    <source>
        <dbReference type="ARBA" id="ARBA00022989"/>
    </source>
</evidence>
<accession>A0A016SYD7</accession>
<feature type="domain" description="Amino acid transporter transmembrane" evidence="6">
    <location>
        <begin position="44"/>
        <end position="472"/>
    </location>
</feature>
<comment type="subcellular location">
    <subcellularLocation>
        <location evidence="1">Membrane</location>
        <topology evidence="1">Multi-pass membrane protein</topology>
    </subcellularLocation>
</comment>
<dbReference type="EMBL" id="JARK01001492">
    <property type="protein sequence ID" value="EYB95758.1"/>
    <property type="molecule type" value="Genomic_DNA"/>
</dbReference>